<sequence>MTSDTLPKLFLDNARRFGDRVALREKDLGIWKRITWLDYSKHVRHFCLGLMELGLNRGDTVSILGDNCPEWLYADLAIQFASAITVGIYQTDTAPQVHYILDNSDSRYIVVRDQEQADKVLEVKSDLPLLTRIIVIDMKGLRHYEDPIIISFDQVEKLGERVASEKSGYFEDLASRTMPKDIALIVYTSGTTGPPKGAMLSHLNILTMTDAMFSKEPFFENDSLVSSLPLCHVAERMFSLFFQMRSGHCINFAEGIDTLQEDLAEISPTAFLNVPRIWEKMHSNIMIKLQDAFWLKRWIFNRSIPIGERVARFRWEGKGVPVHWKLLYAMAYLAMFRHLRKKLGLLRGRLFYTGAAPLSPEVIGFFHAIGIWIKESYGMTEMSGMVSVQRGDDIRPGNVGKVFDEIECKIARDGEILLKGNSVFSGYYQNPKATAEAVRDGWFYTGDVGEIDEKEHLLIKDRKKDIIITSGGKNITPSEIENRLKFSLYIKEAIVIGDRRKFLTALIQLELENVSNWAQSNRILFTTYKSLARNEQIYDLIKEEVGEVNRVLANVETIKKFTILDKELDHDDEELTATMKVRRATVEEKFSDLIEKMYGG</sequence>
<dbReference type="PROSITE" id="PS00455">
    <property type="entry name" value="AMP_BINDING"/>
    <property type="match status" value="1"/>
</dbReference>
<dbReference type="GO" id="GO:0016020">
    <property type="term" value="C:membrane"/>
    <property type="evidence" value="ECO:0007669"/>
    <property type="project" value="TreeGrafter"/>
</dbReference>
<dbReference type="InterPro" id="IPR042099">
    <property type="entry name" value="ANL_N_sf"/>
</dbReference>
<feature type="domain" description="AMP-dependent synthetase/ligase" evidence="4">
    <location>
        <begin position="12"/>
        <end position="428"/>
    </location>
</feature>
<dbReference type="PANTHER" id="PTHR43272:SF32">
    <property type="entry name" value="AMP-DEPENDENT SYNTHETASE_LIGASE DOMAIN-CONTAINING PROTEIN"/>
    <property type="match status" value="1"/>
</dbReference>
<dbReference type="Gene3D" id="3.40.50.12780">
    <property type="entry name" value="N-terminal domain of ligase-like"/>
    <property type="match status" value="2"/>
</dbReference>
<dbReference type="PANTHER" id="PTHR43272">
    <property type="entry name" value="LONG-CHAIN-FATTY-ACID--COA LIGASE"/>
    <property type="match status" value="1"/>
</dbReference>
<evidence type="ECO:0000259" key="4">
    <source>
        <dbReference type="Pfam" id="PF00501"/>
    </source>
</evidence>
<dbReference type="SUPFAM" id="SSF56801">
    <property type="entry name" value="Acetyl-CoA synthetase-like"/>
    <property type="match status" value="1"/>
</dbReference>
<dbReference type="GO" id="GO:0004467">
    <property type="term" value="F:long-chain fatty acid-CoA ligase activity"/>
    <property type="evidence" value="ECO:0007669"/>
    <property type="project" value="TreeGrafter"/>
</dbReference>
<evidence type="ECO:0000256" key="1">
    <source>
        <dbReference type="ARBA" id="ARBA00022598"/>
    </source>
</evidence>
<dbReference type="EMBL" id="JACNJD010000085">
    <property type="protein sequence ID" value="MBC8176080.1"/>
    <property type="molecule type" value="Genomic_DNA"/>
</dbReference>
<evidence type="ECO:0000256" key="2">
    <source>
        <dbReference type="ARBA" id="ARBA00022832"/>
    </source>
</evidence>
<name>A0A8J6MX15_9DELT</name>
<evidence type="ECO:0000313" key="6">
    <source>
        <dbReference type="Proteomes" id="UP000650524"/>
    </source>
</evidence>
<dbReference type="AlphaFoldDB" id="A0A8J6MX15"/>
<evidence type="ECO:0000313" key="5">
    <source>
        <dbReference type="EMBL" id="MBC8176080.1"/>
    </source>
</evidence>
<protein>
    <submittedName>
        <fullName evidence="5">AMP-binding protein</fullName>
    </submittedName>
</protein>
<dbReference type="Pfam" id="PF00501">
    <property type="entry name" value="AMP-binding"/>
    <property type="match status" value="1"/>
</dbReference>
<reference evidence="5 6" key="1">
    <citation type="submission" date="2020-08" db="EMBL/GenBank/DDBJ databases">
        <title>Bridging the membrane lipid divide: bacteria of the FCB group superphylum have the potential to synthesize archaeal ether lipids.</title>
        <authorList>
            <person name="Villanueva L."/>
            <person name="Von Meijenfeldt F.A.B."/>
            <person name="Westbye A.B."/>
            <person name="Yadav S."/>
            <person name="Hopmans E.C."/>
            <person name="Dutilh B.E."/>
            <person name="Sinninghe Damste J.S."/>
        </authorList>
    </citation>
    <scope>NUCLEOTIDE SEQUENCE [LARGE SCALE GENOMIC DNA]</scope>
    <source>
        <strain evidence="5">NIOZ-UU27</strain>
    </source>
</reference>
<dbReference type="InterPro" id="IPR020845">
    <property type="entry name" value="AMP-binding_CS"/>
</dbReference>
<keyword evidence="1" id="KW-0436">Ligase</keyword>
<dbReference type="Pfam" id="PF23562">
    <property type="entry name" value="AMP-binding_C_3"/>
    <property type="match status" value="1"/>
</dbReference>
<dbReference type="Proteomes" id="UP000650524">
    <property type="component" value="Unassembled WGS sequence"/>
</dbReference>
<accession>A0A8J6MX15</accession>
<dbReference type="InterPro" id="IPR000873">
    <property type="entry name" value="AMP-dep_synth/lig_dom"/>
</dbReference>
<organism evidence="5 6">
    <name type="scientific">Candidatus Desulfacyla euxinica</name>
    <dbReference type="NCBI Taxonomy" id="2841693"/>
    <lineage>
        <taxon>Bacteria</taxon>
        <taxon>Deltaproteobacteria</taxon>
        <taxon>Candidatus Desulfacyla</taxon>
    </lineage>
</organism>
<keyword evidence="3" id="KW-0443">Lipid metabolism</keyword>
<gene>
    <name evidence="5" type="ORF">H8E19_01640</name>
</gene>
<comment type="caution">
    <text evidence="5">The sequence shown here is derived from an EMBL/GenBank/DDBJ whole genome shotgun (WGS) entry which is preliminary data.</text>
</comment>
<keyword evidence="2" id="KW-0276">Fatty acid metabolism</keyword>
<proteinExistence type="predicted"/>
<evidence type="ECO:0000256" key="3">
    <source>
        <dbReference type="ARBA" id="ARBA00023098"/>
    </source>
</evidence>